<evidence type="ECO:0000256" key="1">
    <source>
        <dbReference type="SAM" id="MobiDB-lite"/>
    </source>
</evidence>
<dbReference type="Proteomes" id="UP000294360">
    <property type="component" value="Plasmid 2"/>
</dbReference>
<reference evidence="2 3" key="1">
    <citation type="submission" date="2019-03" db="EMBL/GenBank/DDBJ databases">
        <authorList>
            <person name="Kox A.R. M."/>
        </authorList>
    </citation>
    <scope>NUCLEOTIDE SEQUENCE [LARGE SCALE GENOMIC DNA]</scope>
    <source>
        <strain evidence="2">MTUNDRAET4 annotated genome</strain>
        <plasmid evidence="3">2</plasmid>
    </source>
</reference>
<keyword evidence="2" id="KW-0614">Plasmid</keyword>
<proteinExistence type="predicted"/>
<dbReference type="AlphaFoldDB" id="A0A4V6IN74"/>
<name>A0A4V6IN74_METTU</name>
<gene>
    <name evidence="2" type="ORF">MTUNDRAET4_0209</name>
</gene>
<dbReference type="EMBL" id="LR536451">
    <property type="protein sequence ID" value="VFU16557.1"/>
    <property type="molecule type" value="Genomic_DNA"/>
</dbReference>
<geneLocation type="plasmid" evidence="2 3">
    <name>2</name>
</geneLocation>
<sequence length="28" mass="3188">MTPLPRTRGRPLSIETPVSEMETGVYRL</sequence>
<protein>
    <submittedName>
        <fullName evidence="2">Uncharacterized protein</fullName>
    </submittedName>
</protein>
<organism evidence="2 3">
    <name type="scientific">Methylocella tundrae</name>
    <dbReference type="NCBI Taxonomy" id="227605"/>
    <lineage>
        <taxon>Bacteria</taxon>
        <taxon>Pseudomonadati</taxon>
        <taxon>Pseudomonadota</taxon>
        <taxon>Alphaproteobacteria</taxon>
        <taxon>Hyphomicrobiales</taxon>
        <taxon>Beijerinckiaceae</taxon>
        <taxon>Methylocella</taxon>
    </lineage>
</organism>
<dbReference type="KEGG" id="mtun:MTUNDRAET4_0209.1"/>
<evidence type="ECO:0000313" key="2">
    <source>
        <dbReference type="EMBL" id="VFU16557.1"/>
    </source>
</evidence>
<evidence type="ECO:0000313" key="3">
    <source>
        <dbReference type="Proteomes" id="UP000294360"/>
    </source>
</evidence>
<feature type="region of interest" description="Disordered" evidence="1">
    <location>
        <begin position="1"/>
        <end position="28"/>
    </location>
</feature>
<accession>A0A4V6IN74</accession>